<accession>A0A2T1DAA3</accession>
<dbReference type="PROSITE" id="PS00092">
    <property type="entry name" value="N6_MTASE"/>
    <property type="match status" value="1"/>
</dbReference>
<dbReference type="Proteomes" id="UP000238634">
    <property type="component" value="Unassembled WGS sequence"/>
</dbReference>
<name>A0A2T1DAA3_9CYAN</name>
<evidence type="ECO:0000313" key="2">
    <source>
        <dbReference type="EMBL" id="PSB17374.1"/>
    </source>
</evidence>
<feature type="domain" description="Methyltransferase small" evidence="1">
    <location>
        <begin position="47"/>
        <end position="125"/>
    </location>
</feature>
<dbReference type="AlphaFoldDB" id="A0A2T1DAA3"/>
<dbReference type="GO" id="GO:0008757">
    <property type="term" value="F:S-adenosylmethionine-dependent methyltransferase activity"/>
    <property type="evidence" value="ECO:0007669"/>
    <property type="project" value="UniProtKB-ARBA"/>
</dbReference>
<keyword evidence="2" id="KW-0808">Transferase</keyword>
<dbReference type="InterPro" id="IPR029063">
    <property type="entry name" value="SAM-dependent_MTases_sf"/>
</dbReference>
<evidence type="ECO:0000259" key="1">
    <source>
        <dbReference type="Pfam" id="PF05175"/>
    </source>
</evidence>
<reference evidence="2 3" key="2">
    <citation type="submission" date="2018-03" db="EMBL/GenBank/DDBJ databases">
        <title>The ancient ancestry and fast evolution of plastids.</title>
        <authorList>
            <person name="Moore K.R."/>
            <person name="Magnabosco C."/>
            <person name="Momper L."/>
            <person name="Gold D.A."/>
            <person name="Bosak T."/>
            <person name="Fournier G.P."/>
        </authorList>
    </citation>
    <scope>NUCLEOTIDE SEQUENCE [LARGE SCALE GENOMIC DNA]</scope>
    <source>
        <strain evidence="2 3">ULC007</strain>
    </source>
</reference>
<dbReference type="SUPFAM" id="SSF53335">
    <property type="entry name" value="S-adenosyl-L-methionine-dependent methyltransferases"/>
    <property type="match status" value="1"/>
</dbReference>
<protein>
    <submittedName>
        <fullName evidence="2">SAM-dependent methyltransferase</fullName>
    </submittedName>
</protein>
<dbReference type="Pfam" id="PF05175">
    <property type="entry name" value="MTS"/>
    <property type="match status" value="1"/>
</dbReference>
<dbReference type="GO" id="GO:0003676">
    <property type="term" value="F:nucleic acid binding"/>
    <property type="evidence" value="ECO:0007669"/>
    <property type="project" value="InterPro"/>
</dbReference>
<dbReference type="InterPro" id="IPR007848">
    <property type="entry name" value="Small_mtfrase_dom"/>
</dbReference>
<reference evidence="2 3" key="1">
    <citation type="submission" date="2018-02" db="EMBL/GenBank/DDBJ databases">
        <authorList>
            <person name="Cohen D.B."/>
            <person name="Kent A.D."/>
        </authorList>
    </citation>
    <scope>NUCLEOTIDE SEQUENCE [LARGE SCALE GENOMIC DNA]</scope>
    <source>
        <strain evidence="2 3">ULC007</strain>
    </source>
</reference>
<organism evidence="2 3">
    <name type="scientific">Phormidesmis priestleyi ULC007</name>
    <dbReference type="NCBI Taxonomy" id="1920490"/>
    <lineage>
        <taxon>Bacteria</taxon>
        <taxon>Bacillati</taxon>
        <taxon>Cyanobacteriota</taxon>
        <taxon>Cyanophyceae</taxon>
        <taxon>Leptolyngbyales</taxon>
        <taxon>Leptolyngbyaceae</taxon>
        <taxon>Phormidesmis</taxon>
    </lineage>
</organism>
<gene>
    <name evidence="2" type="ORF">C7B65_18950</name>
</gene>
<keyword evidence="2" id="KW-0489">Methyltransferase</keyword>
<evidence type="ECO:0000313" key="3">
    <source>
        <dbReference type="Proteomes" id="UP000238634"/>
    </source>
</evidence>
<dbReference type="GO" id="GO:0032259">
    <property type="term" value="P:methylation"/>
    <property type="evidence" value="ECO:0007669"/>
    <property type="project" value="UniProtKB-KW"/>
</dbReference>
<sequence length="250" mass="27897">MRSSGASQSESPESKKSFSEKEVFFCPEESHFYSHCLERLVFNQCSNSDLVVEFGCGDGTPVINSLTRINFNSKVHGYELNSSAHAVAQSRINQHNLNHQYTVYNQSFFETSQPDAQYLIANPPYIPAPDNNISMPLLHGGVDGATITNRLLSLNYPSVMLLISSYSNPVGTIEHARANGYSVADFMITPLKFGYYSSEPKVKNHISELRQNRKAFYSGNIYFLAGVLFKKHSLCDADISTELIQVMTSL</sequence>
<dbReference type="GO" id="GO:0008170">
    <property type="term" value="F:N-methyltransferase activity"/>
    <property type="evidence" value="ECO:0007669"/>
    <property type="project" value="UniProtKB-ARBA"/>
</dbReference>
<dbReference type="Gene3D" id="3.40.50.150">
    <property type="entry name" value="Vaccinia Virus protein VP39"/>
    <property type="match status" value="1"/>
</dbReference>
<comment type="caution">
    <text evidence="2">The sequence shown here is derived from an EMBL/GenBank/DDBJ whole genome shotgun (WGS) entry which is preliminary data.</text>
</comment>
<dbReference type="EMBL" id="PVWG01000029">
    <property type="protein sequence ID" value="PSB17374.1"/>
    <property type="molecule type" value="Genomic_DNA"/>
</dbReference>
<dbReference type="STRING" id="1920490.GCA_001895925_01866"/>
<keyword evidence="3" id="KW-1185">Reference proteome</keyword>
<dbReference type="InterPro" id="IPR002052">
    <property type="entry name" value="DNA_methylase_N6_adenine_CS"/>
</dbReference>
<proteinExistence type="predicted"/>